<evidence type="ECO:0000256" key="4">
    <source>
        <dbReference type="ARBA" id="ARBA00023717"/>
    </source>
</evidence>
<gene>
    <name evidence="7" type="ORF">HF577_30510</name>
</gene>
<organism evidence="7 8">
    <name type="scientific">Pseudonocardia xinjiangensis</name>
    <dbReference type="NCBI Taxonomy" id="75289"/>
    <lineage>
        <taxon>Bacteria</taxon>
        <taxon>Bacillati</taxon>
        <taxon>Actinomycetota</taxon>
        <taxon>Actinomycetes</taxon>
        <taxon>Pseudonocardiales</taxon>
        <taxon>Pseudonocardiaceae</taxon>
        <taxon>Pseudonocardia</taxon>
    </lineage>
</organism>
<dbReference type="PROSITE" id="PS00166">
    <property type="entry name" value="ENOYL_COA_HYDRATASE"/>
    <property type="match status" value="1"/>
</dbReference>
<dbReference type="InterPro" id="IPR029045">
    <property type="entry name" value="ClpP/crotonase-like_dom_sf"/>
</dbReference>
<dbReference type="RefSeq" id="WP_169399449.1">
    <property type="nucleotide sequence ID" value="NZ_BAAAJH010000020.1"/>
</dbReference>
<dbReference type="Gene3D" id="1.10.12.10">
    <property type="entry name" value="Lyase 2-enoyl-coa Hydratase, Chain A, domain 2"/>
    <property type="match status" value="1"/>
</dbReference>
<evidence type="ECO:0000256" key="2">
    <source>
        <dbReference type="ARBA" id="ARBA00023239"/>
    </source>
</evidence>
<keyword evidence="2" id="KW-0456">Lyase</keyword>
<protein>
    <submittedName>
        <fullName evidence="7">Enoyl-CoA hydratase/isomerase family protein</fullName>
    </submittedName>
</protein>
<dbReference type="SUPFAM" id="SSF52096">
    <property type="entry name" value="ClpP/crotonase"/>
    <property type="match status" value="1"/>
</dbReference>
<dbReference type="EMBL" id="JAAXKY010000147">
    <property type="protein sequence ID" value="NMH81411.1"/>
    <property type="molecule type" value="Genomic_DNA"/>
</dbReference>
<dbReference type="PANTHER" id="PTHR11941:SF54">
    <property type="entry name" value="ENOYL-COA HYDRATASE, MITOCHONDRIAL"/>
    <property type="match status" value="1"/>
</dbReference>
<feature type="region of interest" description="Disordered" evidence="6">
    <location>
        <begin position="1"/>
        <end position="23"/>
    </location>
</feature>
<comment type="similarity">
    <text evidence="1 5">Belongs to the enoyl-CoA hydratase/isomerase family.</text>
</comment>
<evidence type="ECO:0000313" key="7">
    <source>
        <dbReference type="EMBL" id="NMH81411.1"/>
    </source>
</evidence>
<evidence type="ECO:0000256" key="3">
    <source>
        <dbReference type="ARBA" id="ARBA00023709"/>
    </source>
</evidence>
<reference evidence="7 8" key="1">
    <citation type="submission" date="2020-04" db="EMBL/GenBank/DDBJ databases">
        <authorList>
            <person name="Klaysubun C."/>
            <person name="Duangmal K."/>
            <person name="Lipun K."/>
        </authorList>
    </citation>
    <scope>NUCLEOTIDE SEQUENCE [LARGE SCALE GENOMIC DNA]</scope>
    <source>
        <strain evidence="7 8">JCM 11839</strain>
    </source>
</reference>
<evidence type="ECO:0000313" key="8">
    <source>
        <dbReference type="Proteomes" id="UP001296706"/>
    </source>
</evidence>
<dbReference type="PANTHER" id="PTHR11941">
    <property type="entry name" value="ENOYL-COA HYDRATASE-RELATED"/>
    <property type="match status" value="1"/>
</dbReference>
<comment type="catalytic activity">
    <reaction evidence="4">
        <text>a 4-saturated-(3S)-3-hydroxyacyl-CoA = a (3E)-enoyl-CoA + H2O</text>
        <dbReference type="Rhea" id="RHEA:20724"/>
        <dbReference type="ChEBI" id="CHEBI:15377"/>
        <dbReference type="ChEBI" id="CHEBI:58521"/>
        <dbReference type="ChEBI" id="CHEBI:137480"/>
        <dbReference type="EC" id="4.2.1.17"/>
    </reaction>
</comment>
<sequence>MTSVGGDGPARTSTAGGSQVPPSPYFVSPAEFQRVRMHAGGTAGICWITLDRPERLNAFDWRMLVELRAALWEATYDDGIRVVVITGAGRGFSAGRDINDLRWQRGLPGNSYRSFVRTNHSTFDDIETIEKPVIAAVNGPCAGGGVELAVSCDFRIAAQEATFSLPEINIGVIPASGACSRMSRLIGVERLKEMVMTGRQYTAAQAGAMGLVSEVVPGAELVATVEALAADLMTGAPRAIGLAKHVINMCEGVDPHTGRDIERLGQSWLAQSDDSWEGLSAFLDKRSPDFRG</sequence>
<keyword evidence="8" id="KW-1185">Reference proteome</keyword>
<dbReference type="InterPro" id="IPR014748">
    <property type="entry name" value="Enoyl-CoA_hydra_C"/>
</dbReference>
<evidence type="ECO:0000256" key="5">
    <source>
        <dbReference type="RuleBase" id="RU003707"/>
    </source>
</evidence>
<dbReference type="InterPro" id="IPR018376">
    <property type="entry name" value="Enoyl-CoA_hyd/isom_CS"/>
</dbReference>
<comment type="caution">
    <text evidence="7">The sequence shown here is derived from an EMBL/GenBank/DDBJ whole genome shotgun (WGS) entry which is preliminary data.</text>
</comment>
<evidence type="ECO:0000256" key="6">
    <source>
        <dbReference type="SAM" id="MobiDB-lite"/>
    </source>
</evidence>
<proteinExistence type="inferred from homology"/>
<evidence type="ECO:0000256" key="1">
    <source>
        <dbReference type="ARBA" id="ARBA00005254"/>
    </source>
</evidence>
<dbReference type="CDD" id="cd06558">
    <property type="entry name" value="crotonase-like"/>
    <property type="match status" value="1"/>
</dbReference>
<dbReference type="InterPro" id="IPR001753">
    <property type="entry name" value="Enoyl-CoA_hydra/iso"/>
</dbReference>
<dbReference type="Pfam" id="PF00378">
    <property type="entry name" value="ECH_1"/>
    <property type="match status" value="1"/>
</dbReference>
<name>A0ABX1RNL3_9PSEU</name>
<dbReference type="Proteomes" id="UP001296706">
    <property type="component" value="Unassembled WGS sequence"/>
</dbReference>
<dbReference type="Gene3D" id="3.90.226.10">
    <property type="entry name" value="2-enoyl-CoA Hydratase, Chain A, domain 1"/>
    <property type="match status" value="1"/>
</dbReference>
<comment type="catalytic activity">
    <reaction evidence="3">
        <text>a (3S)-3-hydroxyacyl-CoA = a (2E)-enoyl-CoA + H2O</text>
        <dbReference type="Rhea" id="RHEA:16105"/>
        <dbReference type="ChEBI" id="CHEBI:15377"/>
        <dbReference type="ChEBI" id="CHEBI:57318"/>
        <dbReference type="ChEBI" id="CHEBI:58856"/>
        <dbReference type="EC" id="4.2.1.17"/>
    </reaction>
</comment>
<accession>A0ABX1RNL3</accession>